<accession>A0AA86JHR1</accession>
<organism evidence="6 7">
    <name type="scientific">Yersinia phage vB_Yru_GN1</name>
    <dbReference type="NCBI Taxonomy" id="3074381"/>
    <lineage>
        <taxon>Viruses</taxon>
        <taxon>Duplodnaviria</taxon>
        <taxon>Heunggongvirae</taxon>
        <taxon>Uroviricota</taxon>
        <taxon>Caudoviricetes</taxon>
        <taxon>Caudoviricetes incertae sedis</taxon>
        <taxon>Sepahanvirus</taxon>
        <taxon>Sepahanvirus vB-Yru-GN1</taxon>
    </lineage>
</organism>
<dbReference type="PANTHER" id="PTHR43493:SF5">
    <property type="entry name" value="DNA GYRASE SUBUNIT A, CHLOROPLASTIC_MITOCHONDRIAL"/>
    <property type="match status" value="1"/>
</dbReference>
<dbReference type="InterPro" id="IPR013758">
    <property type="entry name" value="Topo_IIA_A/C_ab"/>
</dbReference>
<evidence type="ECO:0000313" key="6">
    <source>
        <dbReference type="EMBL" id="BES79910.1"/>
    </source>
</evidence>
<sequence length="440" mass="49992">MSEVNQLIDQQSESIYDLVSDGYAKYQMFVNNGKFIPGLDGLKTVYRRYLLSVKDSAKSSYEKSSLVLGNAMKWHPHETQEDVLYSLVRWGLVQGQGNFGLRSHYRKLTGAAIRYTEVKYLNAVDSLLFKFENYFNYLDGESGRKEPEFLITPIPIALYRGSIGIGVGGVRTKIPAFSYESILEAYQNNDPTLLKSAYGLDIDYDNSTLNTLWTKGHGKVVLKFKVEKLPNGSTRIYGDCGAGVRPKLDQLFKWEKQGLLKVSNDSTESMDLVFTRANNIRKISDKDIYQEVLKASVIDDVRATYIIMFSHDGRAVKMGMKKWIDLTMGIYNKTFLKWKEMELKKLNRTLIRTKLIPVVGEMLRQGKSTAQIAKELNTPETPVTKKTIAAIEGLPMRLLRKSDFSSTIKKIEDQIKSIESTVLDDLVQSGKMVDQLLNKY</sequence>
<evidence type="ECO:0000256" key="2">
    <source>
        <dbReference type="ARBA" id="ARBA00023029"/>
    </source>
</evidence>
<dbReference type="InterPro" id="IPR050220">
    <property type="entry name" value="Type_II_DNA_Topoisomerases"/>
</dbReference>
<dbReference type="GO" id="GO:0005524">
    <property type="term" value="F:ATP binding"/>
    <property type="evidence" value="ECO:0007669"/>
    <property type="project" value="InterPro"/>
</dbReference>
<keyword evidence="3" id="KW-0238">DNA-binding</keyword>
<evidence type="ECO:0000256" key="1">
    <source>
        <dbReference type="ARBA" id="ARBA00008263"/>
    </source>
</evidence>
<keyword evidence="4" id="KW-0413">Isomerase</keyword>
<dbReference type="SMART" id="SM00434">
    <property type="entry name" value="TOP4c"/>
    <property type="match status" value="1"/>
</dbReference>
<proteinExistence type="inferred from homology"/>
<dbReference type="SUPFAM" id="SSF56719">
    <property type="entry name" value="Type II DNA topoisomerase"/>
    <property type="match status" value="1"/>
</dbReference>
<dbReference type="GO" id="GO:0003918">
    <property type="term" value="F:DNA topoisomerase type II (double strand cut, ATP-hydrolyzing) activity"/>
    <property type="evidence" value="ECO:0007669"/>
    <property type="project" value="InterPro"/>
</dbReference>
<evidence type="ECO:0000313" key="7">
    <source>
        <dbReference type="Proteomes" id="UP001304813"/>
    </source>
</evidence>
<evidence type="ECO:0000256" key="3">
    <source>
        <dbReference type="ARBA" id="ARBA00023125"/>
    </source>
</evidence>
<dbReference type="Pfam" id="PF00521">
    <property type="entry name" value="DNA_topoisoIV"/>
    <property type="match status" value="1"/>
</dbReference>
<dbReference type="InterPro" id="IPR002205">
    <property type="entry name" value="Topo_IIA_dom_A"/>
</dbReference>
<dbReference type="Proteomes" id="UP001304813">
    <property type="component" value="Segment"/>
</dbReference>
<dbReference type="PANTHER" id="PTHR43493">
    <property type="entry name" value="DNA GYRASE/TOPOISOMERASE SUBUNIT A"/>
    <property type="match status" value="1"/>
</dbReference>
<dbReference type="GO" id="GO:0006265">
    <property type="term" value="P:DNA topological change"/>
    <property type="evidence" value="ECO:0007669"/>
    <property type="project" value="InterPro"/>
</dbReference>
<dbReference type="Gene3D" id="3.90.199.10">
    <property type="entry name" value="Topoisomerase II, domain 5"/>
    <property type="match status" value="1"/>
</dbReference>
<name>A0AA86JHR1_9CAUD</name>
<keyword evidence="2" id="KW-0799">Topoisomerase</keyword>
<dbReference type="EMBL" id="LC779065">
    <property type="protein sequence ID" value="BES79910.1"/>
    <property type="molecule type" value="Genomic_DNA"/>
</dbReference>
<dbReference type="GO" id="GO:0003677">
    <property type="term" value="F:DNA binding"/>
    <property type="evidence" value="ECO:0007669"/>
    <property type="project" value="UniProtKB-KW"/>
</dbReference>
<protein>
    <submittedName>
        <fullName evidence="6">Topoisomerase</fullName>
    </submittedName>
</protein>
<reference evidence="6 7" key="1">
    <citation type="submission" date="2023-09" db="EMBL/GenBank/DDBJ databases">
        <title>Analysis of phage genome (vB_Yru_GN1) of the bacterium (Yersinia ruckeri).</title>
        <authorList>
            <person name="Ganjoor M.S."/>
            <person name="Bouzari M."/>
            <person name="Soleimani-Delfan A."/>
        </authorList>
    </citation>
    <scope>NUCLEOTIDE SEQUENCE [LARGE SCALE GENOMIC DNA]</scope>
    <source>
        <strain evidence="7">vB_Yru_GN1</strain>
    </source>
</reference>
<comment type="similarity">
    <text evidence="1">Belongs to the type II topoisomerase GyrA/ParC subunit family.</text>
</comment>
<evidence type="ECO:0000256" key="4">
    <source>
        <dbReference type="ARBA" id="ARBA00023235"/>
    </source>
</evidence>
<dbReference type="GO" id="GO:0009330">
    <property type="term" value="C:DNA topoisomerase type II (double strand cut, ATP-hydrolyzing) complex"/>
    <property type="evidence" value="ECO:0007669"/>
    <property type="project" value="TreeGrafter"/>
</dbReference>
<dbReference type="InterPro" id="IPR013760">
    <property type="entry name" value="Topo_IIA-like_dom_sf"/>
</dbReference>
<feature type="domain" description="Topo IIA-type catalytic" evidence="5">
    <location>
        <begin position="13"/>
        <end position="429"/>
    </location>
</feature>
<keyword evidence="7" id="KW-1185">Reference proteome</keyword>
<evidence type="ECO:0000259" key="5">
    <source>
        <dbReference type="SMART" id="SM00434"/>
    </source>
</evidence>